<reference evidence="1" key="1">
    <citation type="journal article" date="2023" name="Science">
        <title>Genome structures resolve the early diversification of teleost fishes.</title>
        <authorList>
            <person name="Parey E."/>
            <person name="Louis A."/>
            <person name="Montfort J."/>
            <person name="Bouchez O."/>
            <person name="Roques C."/>
            <person name="Iampietro C."/>
            <person name="Lluch J."/>
            <person name="Castinel A."/>
            <person name="Donnadieu C."/>
            <person name="Desvignes T."/>
            <person name="Floi Bucao C."/>
            <person name="Jouanno E."/>
            <person name="Wen M."/>
            <person name="Mejri S."/>
            <person name="Dirks R."/>
            <person name="Jansen H."/>
            <person name="Henkel C."/>
            <person name="Chen W.J."/>
            <person name="Zahm M."/>
            <person name="Cabau C."/>
            <person name="Klopp C."/>
            <person name="Thompson A.W."/>
            <person name="Robinson-Rechavi M."/>
            <person name="Braasch I."/>
            <person name="Lecointre G."/>
            <person name="Bobe J."/>
            <person name="Postlethwait J.H."/>
            <person name="Berthelot C."/>
            <person name="Roest Crollius H."/>
            <person name="Guiguen Y."/>
        </authorList>
    </citation>
    <scope>NUCLEOTIDE SEQUENCE</scope>
    <source>
        <strain evidence="1">WJC10195</strain>
    </source>
</reference>
<gene>
    <name evidence="1" type="ORF">SKAU_G00387490</name>
</gene>
<dbReference type="AlphaFoldDB" id="A0A9Q1EAY8"/>
<name>A0A9Q1EAY8_SYNKA</name>
<keyword evidence="2" id="KW-1185">Reference proteome</keyword>
<evidence type="ECO:0000313" key="1">
    <source>
        <dbReference type="EMBL" id="KAJ8335407.1"/>
    </source>
</evidence>
<organism evidence="1 2">
    <name type="scientific">Synaphobranchus kaupii</name>
    <name type="common">Kaup's arrowtooth eel</name>
    <dbReference type="NCBI Taxonomy" id="118154"/>
    <lineage>
        <taxon>Eukaryota</taxon>
        <taxon>Metazoa</taxon>
        <taxon>Chordata</taxon>
        <taxon>Craniata</taxon>
        <taxon>Vertebrata</taxon>
        <taxon>Euteleostomi</taxon>
        <taxon>Actinopterygii</taxon>
        <taxon>Neopterygii</taxon>
        <taxon>Teleostei</taxon>
        <taxon>Anguilliformes</taxon>
        <taxon>Synaphobranchidae</taxon>
        <taxon>Synaphobranchus</taxon>
    </lineage>
</organism>
<evidence type="ECO:0000313" key="2">
    <source>
        <dbReference type="Proteomes" id="UP001152622"/>
    </source>
</evidence>
<dbReference type="Proteomes" id="UP001152622">
    <property type="component" value="Chromosome 20"/>
</dbReference>
<sequence>MLLDQLFHQLQPKVLVRHAFLYGQFSMDSVGIEDCSVEQVKKQLLVPLVLFLAQSTKLVIMVRPVHCSHLLVVVEDACRFNLWLPGEVVQPSRLSHGRGVNSCEEVHIPLVLPLYRQLSAILPEGDLPLSSFSLGTLASPSYSADCPTRPSPWWSSKCWNSIGLLYQFFHIQYAVLALRPQLAGLDS</sequence>
<dbReference type="EMBL" id="JAINUF010000020">
    <property type="protein sequence ID" value="KAJ8335407.1"/>
    <property type="molecule type" value="Genomic_DNA"/>
</dbReference>
<comment type="caution">
    <text evidence="1">The sequence shown here is derived from an EMBL/GenBank/DDBJ whole genome shotgun (WGS) entry which is preliminary data.</text>
</comment>
<proteinExistence type="predicted"/>
<protein>
    <submittedName>
        <fullName evidence="1">Uncharacterized protein</fullName>
    </submittedName>
</protein>
<accession>A0A9Q1EAY8</accession>